<keyword evidence="1" id="KW-1133">Transmembrane helix</keyword>
<reference evidence="2" key="2">
    <citation type="journal article" date="2015" name="Fish Shellfish Immunol.">
        <title>Early steps in the European eel (Anguilla anguilla)-Vibrio vulnificus interaction in the gills: Role of the RtxA13 toxin.</title>
        <authorList>
            <person name="Callol A."/>
            <person name="Pajuelo D."/>
            <person name="Ebbesson L."/>
            <person name="Teles M."/>
            <person name="MacKenzie S."/>
            <person name="Amaro C."/>
        </authorList>
    </citation>
    <scope>NUCLEOTIDE SEQUENCE</scope>
</reference>
<organism evidence="2">
    <name type="scientific">Anguilla anguilla</name>
    <name type="common">European freshwater eel</name>
    <name type="synonym">Muraena anguilla</name>
    <dbReference type="NCBI Taxonomy" id="7936"/>
    <lineage>
        <taxon>Eukaryota</taxon>
        <taxon>Metazoa</taxon>
        <taxon>Chordata</taxon>
        <taxon>Craniata</taxon>
        <taxon>Vertebrata</taxon>
        <taxon>Euteleostomi</taxon>
        <taxon>Actinopterygii</taxon>
        <taxon>Neopterygii</taxon>
        <taxon>Teleostei</taxon>
        <taxon>Anguilliformes</taxon>
        <taxon>Anguillidae</taxon>
        <taxon>Anguilla</taxon>
    </lineage>
</organism>
<feature type="transmembrane region" description="Helical" evidence="1">
    <location>
        <begin position="6"/>
        <end position="26"/>
    </location>
</feature>
<evidence type="ECO:0000313" key="2">
    <source>
        <dbReference type="EMBL" id="JAH34767.1"/>
    </source>
</evidence>
<name>A0A0E9S0R7_ANGAN</name>
<dbReference type="AlphaFoldDB" id="A0A0E9S0R7"/>
<protein>
    <submittedName>
        <fullName evidence="2">Uncharacterized protein</fullName>
    </submittedName>
</protein>
<reference evidence="2" key="1">
    <citation type="submission" date="2014-11" db="EMBL/GenBank/DDBJ databases">
        <authorList>
            <person name="Amaro Gonzalez C."/>
        </authorList>
    </citation>
    <scope>NUCLEOTIDE SEQUENCE</scope>
</reference>
<keyword evidence="1" id="KW-0472">Membrane</keyword>
<accession>A0A0E9S0R7</accession>
<evidence type="ECO:0000256" key="1">
    <source>
        <dbReference type="SAM" id="Phobius"/>
    </source>
</evidence>
<proteinExistence type="predicted"/>
<dbReference type="EMBL" id="GBXM01073810">
    <property type="protein sequence ID" value="JAH34767.1"/>
    <property type="molecule type" value="Transcribed_RNA"/>
</dbReference>
<keyword evidence="1" id="KW-0812">Transmembrane</keyword>
<sequence>MFTYDLAFWLPFFFRWSFFSSIFFLVGNHVTSITHT</sequence>